<dbReference type="Pfam" id="PF04324">
    <property type="entry name" value="Fer2_BFD"/>
    <property type="match status" value="1"/>
</dbReference>
<evidence type="ECO:0000256" key="2">
    <source>
        <dbReference type="ARBA" id="ARBA00022714"/>
    </source>
</evidence>
<dbReference type="OrthoDB" id="7428628at2"/>
<keyword evidence="1" id="KW-0813">Transport</keyword>
<gene>
    <name evidence="10" type="ORF">BCL74_3314</name>
</gene>
<sequence>MYVCICNAISERHVRTAIAEGATTAGKVYRACGSQPQCGRCKQSICEMLGEAKAATATLMQPAMAMAGGD</sequence>
<dbReference type="InterPro" id="IPR007419">
    <property type="entry name" value="BFD-like_2Fe2S-bd_dom"/>
</dbReference>
<keyword evidence="3" id="KW-0479">Metal-binding</keyword>
<keyword evidence="4" id="KW-0249">Electron transport</keyword>
<keyword evidence="5" id="KW-0408">Iron</keyword>
<dbReference type="GO" id="GO:0051537">
    <property type="term" value="F:2 iron, 2 sulfur cluster binding"/>
    <property type="evidence" value="ECO:0007669"/>
    <property type="project" value="UniProtKB-KW"/>
</dbReference>
<evidence type="ECO:0000256" key="5">
    <source>
        <dbReference type="ARBA" id="ARBA00023004"/>
    </source>
</evidence>
<evidence type="ECO:0000256" key="3">
    <source>
        <dbReference type="ARBA" id="ARBA00022723"/>
    </source>
</evidence>
<evidence type="ECO:0000256" key="7">
    <source>
        <dbReference type="ARBA" id="ARBA00039386"/>
    </source>
</evidence>
<name>A0A420WAG7_9PROT</name>
<feature type="domain" description="BFD-like [2Fe-2S]-binding" evidence="9">
    <location>
        <begin position="2"/>
        <end position="50"/>
    </location>
</feature>
<evidence type="ECO:0000313" key="10">
    <source>
        <dbReference type="EMBL" id="RKQ67997.1"/>
    </source>
</evidence>
<dbReference type="InterPro" id="IPR041854">
    <property type="entry name" value="BFD-like_2Fe2S-bd_dom_sf"/>
</dbReference>
<reference evidence="10 11" key="1">
    <citation type="submission" date="2018-10" db="EMBL/GenBank/DDBJ databases">
        <title>Comparative analysis of microorganisms from saline springs in Andes Mountain Range, Colombia.</title>
        <authorList>
            <person name="Rubin E."/>
        </authorList>
    </citation>
    <scope>NUCLEOTIDE SEQUENCE [LARGE SCALE GENOMIC DNA]</scope>
    <source>
        <strain evidence="10 11">USBA 36</strain>
    </source>
</reference>
<organism evidence="10 11">
    <name type="scientific">Oceanibaculum indicum</name>
    <dbReference type="NCBI Taxonomy" id="526216"/>
    <lineage>
        <taxon>Bacteria</taxon>
        <taxon>Pseudomonadati</taxon>
        <taxon>Pseudomonadota</taxon>
        <taxon>Alphaproteobacteria</taxon>
        <taxon>Rhodospirillales</taxon>
        <taxon>Oceanibaculaceae</taxon>
        <taxon>Oceanibaculum</taxon>
    </lineage>
</organism>
<dbReference type="EMBL" id="RBIG01000004">
    <property type="protein sequence ID" value="RKQ67997.1"/>
    <property type="molecule type" value="Genomic_DNA"/>
</dbReference>
<evidence type="ECO:0000313" key="11">
    <source>
        <dbReference type="Proteomes" id="UP000277424"/>
    </source>
</evidence>
<comment type="similarity">
    <text evidence="8">Belongs to the Bfd family.</text>
</comment>
<proteinExistence type="inferred from homology"/>
<evidence type="ECO:0000256" key="1">
    <source>
        <dbReference type="ARBA" id="ARBA00022448"/>
    </source>
</evidence>
<evidence type="ECO:0000256" key="6">
    <source>
        <dbReference type="ARBA" id="ARBA00023014"/>
    </source>
</evidence>
<dbReference type="Gene3D" id="1.10.10.1100">
    <property type="entry name" value="BFD-like [2Fe-2S]-binding domain"/>
    <property type="match status" value="1"/>
</dbReference>
<keyword evidence="6" id="KW-0411">Iron-sulfur</keyword>
<dbReference type="PANTHER" id="PTHR37424">
    <property type="entry name" value="BACTERIOFERRITIN-ASSOCIATED FERREDOXIN"/>
    <property type="match status" value="1"/>
</dbReference>
<keyword evidence="2" id="KW-0001">2Fe-2S</keyword>
<dbReference type="AlphaFoldDB" id="A0A420WAG7"/>
<accession>A0A420WAG7</accession>
<evidence type="ECO:0000256" key="8">
    <source>
        <dbReference type="ARBA" id="ARBA00046332"/>
    </source>
</evidence>
<comment type="caution">
    <text evidence="10">The sequence shown here is derived from an EMBL/GenBank/DDBJ whole genome shotgun (WGS) entry which is preliminary data.</text>
</comment>
<dbReference type="PANTHER" id="PTHR37424:SF1">
    <property type="entry name" value="BACTERIOFERRITIN-ASSOCIATED FERREDOXIN"/>
    <property type="match status" value="1"/>
</dbReference>
<dbReference type="Proteomes" id="UP000277424">
    <property type="component" value="Unassembled WGS sequence"/>
</dbReference>
<dbReference type="RefSeq" id="WP_008943730.1">
    <property type="nucleotide sequence ID" value="NZ_RBIG01000004.1"/>
</dbReference>
<evidence type="ECO:0000256" key="4">
    <source>
        <dbReference type="ARBA" id="ARBA00022982"/>
    </source>
</evidence>
<protein>
    <recommendedName>
        <fullName evidence="7">Bacterioferritin-associated ferredoxin</fullName>
    </recommendedName>
</protein>
<dbReference type="GO" id="GO:0046872">
    <property type="term" value="F:metal ion binding"/>
    <property type="evidence" value="ECO:0007669"/>
    <property type="project" value="UniProtKB-KW"/>
</dbReference>
<dbReference type="InterPro" id="IPR052371">
    <property type="entry name" value="BFD-associated_ferredoxin"/>
</dbReference>
<evidence type="ECO:0000259" key="9">
    <source>
        <dbReference type="Pfam" id="PF04324"/>
    </source>
</evidence>